<protein>
    <submittedName>
        <fullName evidence="2">Glycosyltransferase</fullName>
        <ecNumber evidence="2">2.4.-.-</ecNumber>
    </submittedName>
</protein>
<name>A0ABY6LVZ4_9FLAO</name>
<dbReference type="SUPFAM" id="SSF53756">
    <property type="entry name" value="UDP-Glycosyltransferase/glycogen phosphorylase"/>
    <property type="match status" value="1"/>
</dbReference>
<evidence type="ECO:0000259" key="1">
    <source>
        <dbReference type="Pfam" id="PF00534"/>
    </source>
</evidence>
<sequence length="353" mass="40148">MRIVQLIDSLHPGGAEKMAVNYANELANHIEESHIIITNQSGALADQVHANVKCKIFKRNKFNLFLIIVNLLIYLKKHKITAIQAHSSSYKWAKIIRTIYPNIAFYWHDHNGNRLDWDEVENKKIIQASKYFTGTIACNKTLLTWAANNLLTDKTIYLPNFVSVNSEIKVTTLFGDNEKRIVCLANFRNPKNHSFLVQCFIDSEISKLGWSLHLVGNTYNDAYFNEVKNIMDAHDESSVFIYGLCSDIFNILNQAQVGILVSSYEGFPVSVLEYGLTGLCPIVSNVGFMPELVHHLKTGYVIENNNSKQLIEAFKSLPVSDQWKNLAENFNKQIITNYAASKIITIFLKQLNE</sequence>
<evidence type="ECO:0000313" key="3">
    <source>
        <dbReference type="Proteomes" id="UP001163328"/>
    </source>
</evidence>
<evidence type="ECO:0000313" key="2">
    <source>
        <dbReference type="EMBL" id="UYW00500.1"/>
    </source>
</evidence>
<dbReference type="PANTHER" id="PTHR12526:SF630">
    <property type="entry name" value="GLYCOSYLTRANSFERASE"/>
    <property type="match status" value="1"/>
</dbReference>
<dbReference type="EC" id="2.4.-.-" evidence="2"/>
<dbReference type="Proteomes" id="UP001163328">
    <property type="component" value="Chromosome"/>
</dbReference>
<gene>
    <name evidence="2" type="ORF">K5I29_08045</name>
</gene>
<dbReference type="RefSeq" id="WP_264432290.1">
    <property type="nucleotide sequence ID" value="NZ_CP081495.1"/>
</dbReference>
<dbReference type="InterPro" id="IPR001296">
    <property type="entry name" value="Glyco_trans_1"/>
</dbReference>
<dbReference type="Pfam" id="PF00534">
    <property type="entry name" value="Glycos_transf_1"/>
    <property type="match status" value="1"/>
</dbReference>
<accession>A0ABY6LVZ4</accession>
<dbReference type="GO" id="GO:0016757">
    <property type="term" value="F:glycosyltransferase activity"/>
    <property type="evidence" value="ECO:0007669"/>
    <property type="project" value="UniProtKB-KW"/>
</dbReference>
<keyword evidence="2" id="KW-0808">Transferase</keyword>
<dbReference type="Gene3D" id="3.40.50.2000">
    <property type="entry name" value="Glycogen Phosphorylase B"/>
    <property type="match status" value="2"/>
</dbReference>
<organism evidence="2 3">
    <name type="scientific">Flavobacterium agricola</name>
    <dbReference type="NCBI Taxonomy" id="2870839"/>
    <lineage>
        <taxon>Bacteria</taxon>
        <taxon>Pseudomonadati</taxon>
        <taxon>Bacteroidota</taxon>
        <taxon>Flavobacteriia</taxon>
        <taxon>Flavobacteriales</taxon>
        <taxon>Flavobacteriaceae</taxon>
        <taxon>Flavobacterium</taxon>
    </lineage>
</organism>
<dbReference type="PANTHER" id="PTHR12526">
    <property type="entry name" value="GLYCOSYLTRANSFERASE"/>
    <property type="match status" value="1"/>
</dbReference>
<dbReference type="EMBL" id="CP081495">
    <property type="protein sequence ID" value="UYW00500.1"/>
    <property type="molecule type" value="Genomic_DNA"/>
</dbReference>
<reference evidence="2" key="1">
    <citation type="submission" date="2021-08" db="EMBL/GenBank/DDBJ databases">
        <title>Flavobacterium sp. strain CC-SYL302.</title>
        <authorList>
            <person name="Lin S.-Y."/>
            <person name="Lee T.-H."/>
            <person name="Young C.-C."/>
        </authorList>
    </citation>
    <scope>NUCLEOTIDE SEQUENCE</scope>
    <source>
        <strain evidence="2">CC-SYL302</strain>
    </source>
</reference>
<keyword evidence="3" id="KW-1185">Reference proteome</keyword>
<keyword evidence="2" id="KW-0328">Glycosyltransferase</keyword>
<feature type="domain" description="Glycosyl transferase family 1" evidence="1">
    <location>
        <begin position="167"/>
        <end position="332"/>
    </location>
</feature>
<proteinExistence type="predicted"/>